<keyword evidence="1" id="KW-0812">Transmembrane</keyword>
<evidence type="ECO:0000256" key="1">
    <source>
        <dbReference type="SAM" id="Phobius"/>
    </source>
</evidence>
<keyword evidence="3" id="KW-1185">Reference proteome</keyword>
<name>A0A9P7YET9_9HELO</name>
<feature type="transmembrane region" description="Helical" evidence="1">
    <location>
        <begin position="39"/>
        <end position="57"/>
    </location>
</feature>
<comment type="caution">
    <text evidence="2">The sequence shown here is derived from an EMBL/GenBank/DDBJ whole genome shotgun (WGS) entry which is preliminary data.</text>
</comment>
<proteinExistence type="predicted"/>
<dbReference type="AlphaFoldDB" id="A0A9P7YET9"/>
<dbReference type="EMBL" id="MU251551">
    <property type="protein sequence ID" value="KAG9232389.1"/>
    <property type="molecule type" value="Genomic_DNA"/>
</dbReference>
<reference evidence="2" key="1">
    <citation type="journal article" date="2021" name="IMA Fungus">
        <title>Genomic characterization of three marine fungi, including Emericellopsis atlantica sp. nov. with signatures of a generalist lifestyle and marine biomass degradation.</title>
        <authorList>
            <person name="Hagestad O.C."/>
            <person name="Hou L."/>
            <person name="Andersen J.H."/>
            <person name="Hansen E.H."/>
            <person name="Altermark B."/>
            <person name="Li C."/>
            <person name="Kuhnert E."/>
            <person name="Cox R.J."/>
            <person name="Crous P.W."/>
            <person name="Spatafora J.W."/>
            <person name="Lail K."/>
            <person name="Amirebrahimi M."/>
            <person name="Lipzen A."/>
            <person name="Pangilinan J."/>
            <person name="Andreopoulos W."/>
            <person name="Hayes R.D."/>
            <person name="Ng V."/>
            <person name="Grigoriev I.V."/>
            <person name="Jackson S.A."/>
            <person name="Sutton T.D.S."/>
            <person name="Dobson A.D.W."/>
            <person name="Rama T."/>
        </authorList>
    </citation>
    <scope>NUCLEOTIDE SEQUENCE</scope>
    <source>
        <strain evidence="2">TRa018bII</strain>
    </source>
</reference>
<evidence type="ECO:0000313" key="3">
    <source>
        <dbReference type="Proteomes" id="UP000824998"/>
    </source>
</evidence>
<dbReference type="Proteomes" id="UP000824998">
    <property type="component" value="Unassembled WGS sequence"/>
</dbReference>
<organism evidence="2 3">
    <name type="scientific">Amylocarpus encephaloides</name>
    <dbReference type="NCBI Taxonomy" id="45428"/>
    <lineage>
        <taxon>Eukaryota</taxon>
        <taxon>Fungi</taxon>
        <taxon>Dikarya</taxon>
        <taxon>Ascomycota</taxon>
        <taxon>Pezizomycotina</taxon>
        <taxon>Leotiomycetes</taxon>
        <taxon>Helotiales</taxon>
        <taxon>Helotiales incertae sedis</taxon>
        <taxon>Amylocarpus</taxon>
    </lineage>
</organism>
<keyword evidence="1" id="KW-1133">Transmembrane helix</keyword>
<sequence>MSFTLNQVRPTGLAILLHSFASFSSSALTRFVTNLAHASIPFFFALSLIAALLLLVFEISPAHEQSSPAPFAVEPLVSSTAQLCDNNFSADDNLDKCLSPPPVPVLPAQISTTSQLDDNLDRFLSPSPVPVLPAQVSTTSQLDDDFLFAFDGLCITDSTPDEVDHFLSAFESLCLTDGTPDEVDLDLVMSEPQTPPGAPPTTEP</sequence>
<protein>
    <submittedName>
        <fullName evidence="2">Uncharacterized protein</fullName>
    </submittedName>
</protein>
<keyword evidence="1" id="KW-0472">Membrane</keyword>
<evidence type="ECO:0000313" key="2">
    <source>
        <dbReference type="EMBL" id="KAG9232389.1"/>
    </source>
</evidence>
<accession>A0A9P7YET9</accession>
<gene>
    <name evidence="2" type="ORF">BJ875DRAFT_81350</name>
</gene>